<dbReference type="EMBL" id="JBBNAE010000002">
    <property type="protein sequence ID" value="KAK9144986.1"/>
    <property type="molecule type" value="Genomic_DNA"/>
</dbReference>
<accession>A0AAP0PLB2</accession>
<keyword evidence="1" id="KW-0812">Transmembrane</keyword>
<protein>
    <submittedName>
        <fullName evidence="2">Uncharacterized protein</fullName>
    </submittedName>
</protein>
<keyword evidence="3" id="KW-1185">Reference proteome</keyword>
<reference evidence="2 3" key="1">
    <citation type="submission" date="2024-01" db="EMBL/GenBank/DDBJ databases">
        <title>Genome assemblies of Stephania.</title>
        <authorList>
            <person name="Yang L."/>
        </authorList>
    </citation>
    <scope>NUCLEOTIDE SEQUENCE [LARGE SCALE GENOMIC DNA]</scope>
    <source>
        <strain evidence="2">QJT</strain>
        <tissue evidence="2">Leaf</tissue>
    </source>
</reference>
<feature type="transmembrane region" description="Helical" evidence="1">
    <location>
        <begin position="36"/>
        <end position="66"/>
    </location>
</feature>
<organism evidence="2 3">
    <name type="scientific">Stephania japonica</name>
    <dbReference type="NCBI Taxonomy" id="461633"/>
    <lineage>
        <taxon>Eukaryota</taxon>
        <taxon>Viridiplantae</taxon>
        <taxon>Streptophyta</taxon>
        <taxon>Embryophyta</taxon>
        <taxon>Tracheophyta</taxon>
        <taxon>Spermatophyta</taxon>
        <taxon>Magnoliopsida</taxon>
        <taxon>Ranunculales</taxon>
        <taxon>Menispermaceae</taxon>
        <taxon>Menispermoideae</taxon>
        <taxon>Cissampelideae</taxon>
        <taxon>Stephania</taxon>
    </lineage>
</organism>
<evidence type="ECO:0000313" key="2">
    <source>
        <dbReference type="EMBL" id="KAK9144986.1"/>
    </source>
</evidence>
<proteinExistence type="predicted"/>
<keyword evidence="1" id="KW-1133">Transmembrane helix</keyword>
<keyword evidence="1" id="KW-0472">Membrane</keyword>
<name>A0AAP0PLB2_9MAGN</name>
<gene>
    <name evidence="2" type="ORF">Sjap_004889</name>
</gene>
<evidence type="ECO:0000256" key="1">
    <source>
        <dbReference type="SAM" id="Phobius"/>
    </source>
</evidence>
<comment type="caution">
    <text evidence="2">The sequence shown here is derived from an EMBL/GenBank/DDBJ whole genome shotgun (WGS) entry which is preliminary data.</text>
</comment>
<dbReference type="AlphaFoldDB" id="A0AAP0PLB2"/>
<dbReference type="Proteomes" id="UP001417504">
    <property type="component" value="Unassembled WGS sequence"/>
</dbReference>
<sequence length="68" mass="7869">MAELHNLLAKIVPKEMPLRGPGSFTSFYGVPFPIHYLMYLSVNLTFICFHHYIHVFIQSSFVILVIDD</sequence>
<evidence type="ECO:0000313" key="3">
    <source>
        <dbReference type="Proteomes" id="UP001417504"/>
    </source>
</evidence>